<protein>
    <submittedName>
        <fullName evidence="1">Uncharacterized protein</fullName>
    </submittedName>
</protein>
<evidence type="ECO:0000313" key="1">
    <source>
        <dbReference type="EMBL" id="QDV10135.1"/>
    </source>
</evidence>
<dbReference type="Proteomes" id="UP000320390">
    <property type="component" value="Chromosome"/>
</dbReference>
<evidence type="ECO:0000313" key="2">
    <source>
        <dbReference type="Proteomes" id="UP000320390"/>
    </source>
</evidence>
<dbReference type="EMBL" id="CP036434">
    <property type="protein sequence ID" value="QDV10135.1"/>
    <property type="molecule type" value="Genomic_DNA"/>
</dbReference>
<name>A0A518F1D4_9BACT</name>
<proteinExistence type="predicted"/>
<organism evidence="1 2">
    <name type="scientific">Saltatorellus ferox</name>
    <dbReference type="NCBI Taxonomy" id="2528018"/>
    <lineage>
        <taxon>Bacteria</taxon>
        <taxon>Pseudomonadati</taxon>
        <taxon>Planctomycetota</taxon>
        <taxon>Planctomycetia</taxon>
        <taxon>Planctomycetia incertae sedis</taxon>
        <taxon>Saltatorellus</taxon>
    </lineage>
</organism>
<dbReference type="AlphaFoldDB" id="A0A518F1D4"/>
<gene>
    <name evidence="1" type="ORF">Poly30_56970</name>
</gene>
<sequence>MVHAGLVLSATLIPLAGHPTLFLPIHIVRLELLIHPSAMLAFQDSATDGPIAAGVDPSRATFFSPRE</sequence>
<keyword evidence="2" id="KW-1185">Reference proteome</keyword>
<accession>A0A518F1D4</accession>
<reference evidence="1 2" key="1">
    <citation type="submission" date="2019-02" db="EMBL/GenBank/DDBJ databases">
        <title>Deep-cultivation of Planctomycetes and their phenomic and genomic characterization uncovers novel biology.</title>
        <authorList>
            <person name="Wiegand S."/>
            <person name="Jogler M."/>
            <person name="Boedeker C."/>
            <person name="Pinto D."/>
            <person name="Vollmers J."/>
            <person name="Rivas-Marin E."/>
            <person name="Kohn T."/>
            <person name="Peeters S.H."/>
            <person name="Heuer A."/>
            <person name="Rast P."/>
            <person name="Oberbeckmann S."/>
            <person name="Bunk B."/>
            <person name="Jeske O."/>
            <person name="Meyerdierks A."/>
            <person name="Storesund J.E."/>
            <person name="Kallscheuer N."/>
            <person name="Luecker S."/>
            <person name="Lage O.M."/>
            <person name="Pohl T."/>
            <person name="Merkel B.J."/>
            <person name="Hornburger P."/>
            <person name="Mueller R.-W."/>
            <person name="Bruemmer F."/>
            <person name="Labrenz M."/>
            <person name="Spormann A.M."/>
            <person name="Op den Camp H."/>
            <person name="Overmann J."/>
            <person name="Amann R."/>
            <person name="Jetten M.S.M."/>
            <person name="Mascher T."/>
            <person name="Medema M.H."/>
            <person name="Devos D.P."/>
            <person name="Kaster A.-K."/>
            <person name="Ovreas L."/>
            <person name="Rohde M."/>
            <person name="Galperin M.Y."/>
            <person name="Jogler C."/>
        </authorList>
    </citation>
    <scope>NUCLEOTIDE SEQUENCE [LARGE SCALE GENOMIC DNA]</scope>
    <source>
        <strain evidence="1 2">Poly30</strain>
    </source>
</reference>